<dbReference type="EMBL" id="RDQH01000339">
    <property type="protein sequence ID" value="RXH79162.1"/>
    <property type="molecule type" value="Genomic_DNA"/>
</dbReference>
<dbReference type="Pfam" id="PF01657">
    <property type="entry name" value="Stress-antifung"/>
    <property type="match status" value="2"/>
</dbReference>
<keyword evidence="10 14" id="KW-0472">Membrane</keyword>
<evidence type="ECO:0000313" key="17">
    <source>
        <dbReference type="EMBL" id="RXH79162.1"/>
    </source>
</evidence>
<feature type="domain" description="Gnk2-homologous" evidence="16">
    <location>
        <begin position="132"/>
        <end position="235"/>
    </location>
</feature>
<comment type="similarity">
    <text evidence="13">Belongs to the cysteine-rich repeat secretory protein family. Plasmodesmata-located proteins (PDLD) subfamily.</text>
</comment>
<dbReference type="PANTHER" id="PTHR32080">
    <property type="entry name" value="ANTIFUNGAL PROTEIN GINKBILOBIN-2-LIKE"/>
    <property type="match status" value="1"/>
</dbReference>
<proteinExistence type="inferred from homology"/>
<dbReference type="PROSITE" id="PS51473">
    <property type="entry name" value="GNK2"/>
    <property type="match status" value="2"/>
</dbReference>
<evidence type="ECO:0000256" key="9">
    <source>
        <dbReference type="ARBA" id="ARBA00022989"/>
    </source>
</evidence>
<dbReference type="AlphaFoldDB" id="A0A498IAB5"/>
<dbReference type="CDD" id="cd23509">
    <property type="entry name" value="Gnk2-like"/>
    <property type="match status" value="2"/>
</dbReference>
<evidence type="ECO:0000256" key="12">
    <source>
        <dbReference type="ARBA" id="ARBA00024184"/>
    </source>
</evidence>
<dbReference type="FunFam" id="3.30.430.20:FF:000001">
    <property type="entry name" value="cysteine-rich repeat secretory protein 3"/>
    <property type="match status" value="1"/>
</dbReference>
<evidence type="ECO:0000256" key="3">
    <source>
        <dbReference type="ARBA" id="ARBA00022475"/>
    </source>
</evidence>
<keyword evidence="11" id="KW-1015">Disulfide bond</keyword>
<dbReference type="GO" id="GO:0005886">
    <property type="term" value="C:plasma membrane"/>
    <property type="evidence" value="ECO:0007669"/>
    <property type="project" value="UniProtKB-SubCell"/>
</dbReference>
<keyword evidence="18" id="KW-1185">Reference proteome</keyword>
<keyword evidence="2" id="KW-0813">Transport</keyword>
<gene>
    <name evidence="17" type="ORF">DVH24_040309</name>
</gene>
<keyword evidence="5 14" id="KW-0812">Transmembrane</keyword>
<evidence type="ECO:0000259" key="16">
    <source>
        <dbReference type="PROSITE" id="PS51473"/>
    </source>
</evidence>
<evidence type="ECO:0000256" key="4">
    <source>
        <dbReference type="ARBA" id="ARBA00022581"/>
    </source>
</evidence>
<dbReference type="Proteomes" id="UP000290289">
    <property type="component" value="Chromosome 13"/>
</dbReference>
<feature type="domain" description="Gnk2-homologous" evidence="16">
    <location>
        <begin position="24"/>
        <end position="131"/>
    </location>
</feature>
<evidence type="ECO:0000313" key="18">
    <source>
        <dbReference type="Proteomes" id="UP000290289"/>
    </source>
</evidence>
<keyword evidence="6 15" id="KW-0732">Signal</keyword>
<evidence type="ECO:0000256" key="6">
    <source>
        <dbReference type="ARBA" id="ARBA00022729"/>
    </source>
</evidence>
<dbReference type="InterPro" id="IPR051378">
    <property type="entry name" value="Cell2Cell_Antifungal"/>
</dbReference>
<feature type="transmembrane region" description="Helical" evidence="14">
    <location>
        <begin position="339"/>
        <end position="356"/>
    </location>
</feature>
<name>A0A498IAB5_MALDO</name>
<evidence type="ECO:0000256" key="14">
    <source>
        <dbReference type="SAM" id="Phobius"/>
    </source>
</evidence>
<feature type="transmembrane region" description="Helical" evidence="14">
    <location>
        <begin position="388"/>
        <end position="409"/>
    </location>
</feature>
<dbReference type="PANTHER" id="PTHR32080:SF31">
    <property type="entry name" value="PLASMODESMATA-LOCATED PROTEIN 6"/>
    <property type="match status" value="1"/>
</dbReference>
<accession>A0A498IAB5</accession>
<feature type="chain" id="PRO_5019865417" description="Gnk2-homologous domain-containing protein" evidence="15">
    <location>
        <begin position="22"/>
        <end position="500"/>
    </location>
</feature>
<evidence type="ECO:0000256" key="13">
    <source>
        <dbReference type="ARBA" id="ARBA00038393"/>
    </source>
</evidence>
<sequence length="500" mass="54785">MMSSVFVFLLTVSFLATPSSSATTSFVFGGCSQQKYLPGSPYESKVNSVLTSLGNSAMFSTYNNFTFPGSSSAGSQDTLYGLFQCRGDLSSNDCSQCVARAASQLGTLCVNSCGGALQLEGCLVKYDNSKFLGVEDKTLVVKKCGPSNGFDSDALTDLEAVLANLGTGDGTYKPYRVSGSGNVRGVAQCVGDLSPSECQDCLSGAVGQLRSGCGTSSWGDIFLAKCYARYLEGGYNSNDGHDHDDDDNNDDLDKTLAILIGIVAAAALLTVFIHHFWKKLDRDEKEPESEQHRDPMALEWVVLGYAAAAEAIMVLLLTIPGLDGLRKGLVTVTRNLLKPFLSVVPFCLFLLMDIYWKYETRPSCHGDSCTPSEHLRHQKSIMKSQRNALLIAAALIFYWLLYTVTHLVVRIEQLNQRRNSLPEWPEMDTWNTTTRKRYGSRCSMPEEQTMRIRPLPSILNEATELPTHVVHMLPFNRNLDGMNENLTAGGKSMKKISLSP</sequence>
<keyword evidence="4" id="KW-0945">Host-virus interaction</keyword>
<protein>
    <recommendedName>
        <fullName evidence="16">Gnk2-homologous domain-containing protein</fullName>
    </recommendedName>
</protein>
<evidence type="ECO:0000256" key="7">
    <source>
        <dbReference type="ARBA" id="ARBA00022737"/>
    </source>
</evidence>
<organism evidence="17 18">
    <name type="scientific">Malus domestica</name>
    <name type="common">Apple</name>
    <name type="synonym">Pyrus malus</name>
    <dbReference type="NCBI Taxonomy" id="3750"/>
    <lineage>
        <taxon>Eukaryota</taxon>
        <taxon>Viridiplantae</taxon>
        <taxon>Streptophyta</taxon>
        <taxon>Embryophyta</taxon>
        <taxon>Tracheophyta</taxon>
        <taxon>Spermatophyta</taxon>
        <taxon>Magnoliopsida</taxon>
        <taxon>eudicotyledons</taxon>
        <taxon>Gunneridae</taxon>
        <taxon>Pentapetalae</taxon>
        <taxon>rosids</taxon>
        <taxon>fabids</taxon>
        <taxon>Rosales</taxon>
        <taxon>Rosaceae</taxon>
        <taxon>Amygdaloideae</taxon>
        <taxon>Maleae</taxon>
        <taxon>Malus</taxon>
    </lineage>
</organism>
<evidence type="ECO:0000256" key="2">
    <source>
        <dbReference type="ARBA" id="ARBA00022448"/>
    </source>
</evidence>
<reference evidence="17 18" key="1">
    <citation type="submission" date="2018-10" db="EMBL/GenBank/DDBJ databases">
        <title>A high-quality apple genome assembly.</title>
        <authorList>
            <person name="Hu J."/>
        </authorList>
    </citation>
    <scope>NUCLEOTIDE SEQUENCE [LARGE SCALE GENOMIC DNA]</scope>
    <source>
        <strain evidence="18">cv. HFTH1</strain>
        <tissue evidence="17">Young leaf</tissue>
    </source>
</reference>
<dbReference type="GO" id="GO:0009506">
    <property type="term" value="C:plasmodesma"/>
    <property type="evidence" value="ECO:0007669"/>
    <property type="project" value="UniProtKB-SubCell"/>
</dbReference>
<dbReference type="GO" id="GO:0042742">
    <property type="term" value="P:defense response to bacterium"/>
    <property type="evidence" value="ECO:0007669"/>
    <property type="project" value="TreeGrafter"/>
</dbReference>
<comment type="caution">
    <text evidence="17">The sequence shown here is derived from an EMBL/GenBank/DDBJ whole genome shotgun (WGS) entry which is preliminary data.</text>
</comment>
<evidence type="ECO:0000256" key="11">
    <source>
        <dbReference type="ARBA" id="ARBA00023157"/>
    </source>
</evidence>
<evidence type="ECO:0000256" key="1">
    <source>
        <dbReference type="ARBA" id="ARBA00004251"/>
    </source>
</evidence>
<evidence type="ECO:0000256" key="15">
    <source>
        <dbReference type="SAM" id="SignalP"/>
    </source>
</evidence>
<dbReference type="InterPro" id="IPR002902">
    <property type="entry name" value="GNK2"/>
</dbReference>
<keyword evidence="8" id="KW-0965">Cell junction</keyword>
<feature type="transmembrane region" description="Helical" evidence="14">
    <location>
        <begin position="256"/>
        <end position="277"/>
    </location>
</feature>
<dbReference type="InterPro" id="IPR038408">
    <property type="entry name" value="GNK2_sf"/>
</dbReference>
<evidence type="ECO:0000256" key="8">
    <source>
        <dbReference type="ARBA" id="ARBA00022949"/>
    </source>
</evidence>
<feature type="transmembrane region" description="Helical" evidence="14">
    <location>
        <begin position="297"/>
        <end position="319"/>
    </location>
</feature>
<dbReference type="Gene3D" id="3.30.430.20">
    <property type="entry name" value="Gnk2 domain, C-X8-C-X2-C motif"/>
    <property type="match status" value="2"/>
</dbReference>
<evidence type="ECO:0000256" key="5">
    <source>
        <dbReference type="ARBA" id="ARBA00022692"/>
    </source>
</evidence>
<comment type="subcellular location">
    <subcellularLocation>
        <location evidence="12">Cell junction</location>
        <location evidence="12">Plasmodesma</location>
    </subcellularLocation>
    <subcellularLocation>
        <location evidence="1">Cell membrane</location>
        <topology evidence="1">Single-pass type I membrane protein</topology>
    </subcellularLocation>
</comment>
<keyword evidence="9 14" id="KW-1133">Transmembrane helix</keyword>
<keyword evidence="3" id="KW-1003">Cell membrane</keyword>
<feature type="signal peptide" evidence="15">
    <location>
        <begin position="1"/>
        <end position="21"/>
    </location>
</feature>
<evidence type="ECO:0000256" key="10">
    <source>
        <dbReference type="ARBA" id="ARBA00023136"/>
    </source>
</evidence>
<keyword evidence="7" id="KW-0677">Repeat</keyword>